<evidence type="ECO:0000313" key="1">
    <source>
        <dbReference type="EMBL" id="KAJ9121697.1"/>
    </source>
</evidence>
<proteinExistence type="predicted"/>
<evidence type="ECO:0000313" key="2">
    <source>
        <dbReference type="Proteomes" id="UP001243375"/>
    </source>
</evidence>
<comment type="caution">
    <text evidence="1">The sequence shown here is derived from an EMBL/GenBank/DDBJ whole genome shotgun (WGS) entry which is preliminary data.</text>
</comment>
<gene>
    <name evidence="1" type="ORF">QFC22_002317</name>
</gene>
<keyword evidence="2" id="KW-1185">Reference proteome</keyword>
<name>A0ACC2XG53_9TREE</name>
<sequence length="489" mass="54124">MKPNFVSSCIVLFATQCVHASRQVPLCQSETQDGRGVGQGPVQESSIKIPPFELHELEPIPLAVNGDPENRVDLVYFGDGYTTSERNKFLHDAQSLTDTLLSPGGAFAPVRDLLNFWAVFIPSVESGIGTHGVPKNTTFGLYRPGEELRAVFYAYPERVTAACEALNTRRRSTARGRDVRSKRYGCDEPILLANDGFYGGLGGTPTVITASPNNGVQVLRHELGHTLIPAGEEYDGGYAYFGVNAATMQPNTSQQTVPWKHWLSDSKARRTGRVRLEDSRVAVQAYPWFNLSNSSFTIDFAGGKADYPTALLRFSISGIPDENHLNVSLDGARVNFTFSDDHRGSLDRTWVQIPLHEGLRSPSGNSGIRRSSNHTLVFRAHTITCPKPKRLDHEEPSTVDPSDVSAAVISLRLLRMVNSTYIIDWEKDDEQLPEFTNRTSIQIPQNNMSGATPPATWYTARIRLGLPHVRAEGHEAMEEQVRIWYGGCL</sequence>
<protein>
    <submittedName>
        <fullName evidence="1">Uncharacterized protein</fullName>
    </submittedName>
</protein>
<reference evidence="1" key="1">
    <citation type="submission" date="2023-04" db="EMBL/GenBank/DDBJ databases">
        <title>Draft Genome sequencing of Naganishia species isolated from polar environments using Oxford Nanopore Technology.</title>
        <authorList>
            <person name="Leo P."/>
            <person name="Venkateswaran K."/>
        </authorList>
    </citation>
    <scope>NUCLEOTIDE SEQUENCE</scope>
    <source>
        <strain evidence="1">MNA-CCFEE 5425</strain>
    </source>
</reference>
<organism evidence="1 2">
    <name type="scientific">Naganishia vaughanmartiniae</name>
    <dbReference type="NCBI Taxonomy" id="1424756"/>
    <lineage>
        <taxon>Eukaryota</taxon>
        <taxon>Fungi</taxon>
        <taxon>Dikarya</taxon>
        <taxon>Basidiomycota</taxon>
        <taxon>Agaricomycotina</taxon>
        <taxon>Tremellomycetes</taxon>
        <taxon>Filobasidiales</taxon>
        <taxon>Filobasidiaceae</taxon>
        <taxon>Naganishia</taxon>
    </lineage>
</organism>
<dbReference type="Proteomes" id="UP001243375">
    <property type="component" value="Unassembled WGS sequence"/>
</dbReference>
<dbReference type="EMBL" id="JASBWU010000005">
    <property type="protein sequence ID" value="KAJ9121697.1"/>
    <property type="molecule type" value="Genomic_DNA"/>
</dbReference>
<accession>A0ACC2XG53</accession>